<reference evidence="2" key="1">
    <citation type="journal article" date="2019" name="Int. J. Syst. Evol. Microbiol.">
        <title>The Global Catalogue of Microorganisms (GCM) 10K type strain sequencing project: providing services to taxonomists for standard genome sequencing and annotation.</title>
        <authorList>
            <consortium name="The Broad Institute Genomics Platform"/>
            <consortium name="The Broad Institute Genome Sequencing Center for Infectious Disease"/>
            <person name="Wu L."/>
            <person name="Ma J."/>
        </authorList>
    </citation>
    <scope>NUCLEOTIDE SEQUENCE [LARGE SCALE GENOMIC DNA]</scope>
    <source>
        <strain evidence="2">TISTR 2466</strain>
    </source>
</reference>
<gene>
    <name evidence="1" type="ORF">ACFSUE_19860</name>
</gene>
<proteinExistence type="predicted"/>
<comment type="caution">
    <text evidence="1">The sequence shown here is derived from an EMBL/GenBank/DDBJ whole genome shotgun (WGS) entry which is preliminary data.</text>
</comment>
<protein>
    <submittedName>
        <fullName evidence="1">Uncharacterized protein</fullName>
    </submittedName>
</protein>
<keyword evidence="2" id="KW-1185">Reference proteome</keyword>
<name>A0ABW5S9Q5_9BACL</name>
<evidence type="ECO:0000313" key="1">
    <source>
        <dbReference type="EMBL" id="MFD2695864.1"/>
    </source>
</evidence>
<evidence type="ECO:0000313" key="2">
    <source>
        <dbReference type="Proteomes" id="UP001597399"/>
    </source>
</evidence>
<sequence length="57" mass="6831">MTELSASDIMIHENKRKLKFLKKYEADHYNDLSAGPIYWVVIHEIETLKRQNREVVE</sequence>
<dbReference type="EMBL" id="JBHUMQ010000056">
    <property type="protein sequence ID" value="MFD2695864.1"/>
    <property type="molecule type" value="Genomic_DNA"/>
</dbReference>
<dbReference type="Proteomes" id="UP001597399">
    <property type="component" value="Unassembled WGS sequence"/>
</dbReference>
<dbReference type="RefSeq" id="WP_253061585.1">
    <property type="nucleotide sequence ID" value="NZ_JAMXWM010000009.1"/>
</dbReference>
<accession>A0ABW5S9Q5</accession>
<organism evidence="1 2">
    <name type="scientific">Sporolactobacillus shoreicorticis</name>
    <dbReference type="NCBI Taxonomy" id="1923877"/>
    <lineage>
        <taxon>Bacteria</taxon>
        <taxon>Bacillati</taxon>
        <taxon>Bacillota</taxon>
        <taxon>Bacilli</taxon>
        <taxon>Bacillales</taxon>
        <taxon>Sporolactobacillaceae</taxon>
        <taxon>Sporolactobacillus</taxon>
    </lineage>
</organism>